<organism evidence="12 13">
    <name type="scientific">Adonisia turfae CCMR0082</name>
    <dbReference type="NCBI Taxonomy" id="2304604"/>
    <lineage>
        <taxon>Bacteria</taxon>
        <taxon>Bacillati</taxon>
        <taxon>Cyanobacteriota</taxon>
        <taxon>Adonisia</taxon>
        <taxon>Adonisia turfae</taxon>
    </lineage>
</organism>
<dbReference type="Gene3D" id="3.20.20.70">
    <property type="entry name" value="Aldolase class I"/>
    <property type="match status" value="1"/>
</dbReference>
<evidence type="ECO:0000256" key="3">
    <source>
        <dbReference type="ARBA" id="ARBA00011823"/>
    </source>
</evidence>
<evidence type="ECO:0000256" key="8">
    <source>
        <dbReference type="ARBA" id="ARBA00023244"/>
    </source>
</evidence>
<dbReference type="SUPFAM" id="SSF51569">
    <property type="entry name" value="Aldolase"/>
    <property type="match status" value="1"/>
</dbReference>
<dbReference type="EC" id="4.2.1.24" evidence="4"/>
<comment type="caution">
    <text evidence="12">The sequence shown here is derived from an EMBL/GenBank/DDBJ whole genome shotgun (WGS) entry which is preliminary data.</text>
</comment>
<name>A0A6M0SM06_9CYAN</name>
<dbReference type="PANTHER" id="PTHR11458">
    <property type="entry name" value="DELTA-AMINOLEVULINIC ACID DEHYDRATASE"/>
    <property type="match status" value="1"/>
</dbReference>
<evidence type="ECO:0000256" key="4">
    <source>
        <dbReference type="ARBA" id="ARBA00012053"/>
    </source>
</evidence>
<dbReference type="GO" id="GO:0006782">
    <property type="term" value="P:protoporphyrinogen IX biosynthetic process"/>
    <property type="evidence" value="ECO:0007669"/>
    <property type="project" value="UniProtKB-UniPathway"/>
</dbReference>
<evidence type="ECO:0000256" key="10">
    <source>
        <dbReference type="ARBA" id="ARBA00032837"/>
    </source>
</evidence>
<dbReference type="UniPathway" id="UPA00251">
    <property type="reaction ID" value="UER00318"/>
</dbReference>
<evidence type="ECO:0000313" key="12">
    <source>
        <dbReference type="EMBL" id="NEZ68272.1"/>
    </source>
</evidence>
<dbReference type="SMART" id="SM01004">
    <property type="entry name" value="ALAD"/>
    <property type="match status" value="1"/>
</dbReference>
<evidence type="ECO:0000256" key="11">
    <source>
        <dbReference type="ARBA" id="ARBA00047651"/>
    </source>
</evidence>
<sequence>MSSTFMALTSALPQTATDAVETIREAVPADNILAKVYRPRRLRHTEALRRMVQETVLTAADLIYPLFIMEGKGQKEAVPSMPNCFRDSLDLLLEESKVVWELGIGAMALFPLIPHHQKNNAGTVSMTVSAFFDLLSGPSSIFTVQLAFFYWLGSRPIPASWRYKPMF</sequence>
<dbReference type="GO" id="GO:0004655">
    <property type="term" value="F:porphobilinogen synthase activity"/>
    <property type="evidence" value="ECO:0007669"/>
    <property type="project" value="UniProtKB-EC"/>
</dbReference>
<comment type="subunit">
    <text evidence="3">Homooctamer.</text>
</comment>
<comment type="function">
    <text evidence="9">Catalyzes an early step in the biosynthesis of tetrapyrroles. Binds two molecules of 5-aminolevulinate per subunit, each at a distinct site, and catalyzes their condensation to form porphobilinogen.</text>
</comment>
<evidence type="ECO:0000256" key="6">
    <source>
        <dbReference type="ARBA" id="ARBA00023133"/>
    </source>
</evidence>
<gene>
    <name evidence="12" type="ORF">D0962_37030</name>
</gene>
<accession>A0A6M0SM06</accession>
<dbReference type="AlphaFoldDB" id="A0A6M0SM06"/>
<keyword evidence="8" id="KW-0627">Porphyrin biosynthesis</keyword>
<keyword evidence="6" id="KW-0350">Heme biosynthesis</keyword>
<evidence type="ECO:0000256" key="9">
    <source>
        <dbReference type="ARBA" id="ARBA00025628"/>
    </source>
</evidence>
<protein>
    <recommendedName>
        <fullName evidence="5">Delta-aminolevulinic acid dehydratase</fullName>
        <ecNumber evidence="4">4.2.1.24</ecNumber>
    </recommendedName>
    <alternativeName>
        <fullName evidence="10">Porphobilinogen synthase</fullName>
    </alternativeName>
</protein>
<comment type="similarity">
    <text evidence="2">Belongs to the ALAD family.</text>
</comment>
<evidence type="ECO:0000313" key="13">
    <source>
        <dbReference type="Proteomes" id="UP000473574"/>
    </source>
</evidence>
<dbReference type="PANTHER" id="PTHR11458:SF0">
    <property type="entry name" value="DELTA-AMINOLEVULINIC ACID DEHYDRATASE"/>
    <property type="match status" value="1"/>
</dbReference>
<comment type="pathway">
    <text evidence="1">Porphyrin-containing compound metabolism; protoporphyrin-IX biosynthesis; coproporphyrinogen-III from 5-aminolevulinate: step 1/4.</text>
</comment>
<evidence type="ECO:0000256" key="7">
    <source>
        <dbReference type="ARBA" id="ARBA00023239"/>
    </source>
</evidence>
<comment type="catalytic activity">
    <reaction evidence="11">
        <text>2 5-aminolevulinate = porphobilinogen + 2 H2O + H(+)</text>
        <dbReference type="Rhea" id="RHEA:24064"/>
        <dbReference type="ChEBI" id="CHEBI:15377"/>
        <dbReference type="ChEBI" id="CHEBI:15378"/>
        <dbReference type="ChEBI" id="CHEBI:58126"/>
        <dbReference type="ChEBI" id="CHEBI:356416"/>
        <dbReference type="EC" id="4.2.1.24"/>
    </reaction>
</comment>
<dbReference type="Proteomes" id="UP000473574">
    <property type="component" value="Unassembled WGS sequence"/>
</dbReference>
<dbReference type="EMBL" id="QZCE01000002">
    <property type="protein sequence ID" value="NEZ68272.1"/>
    <property type="molecule type" value="Genomic_DNA"/>
</dbReference>
<evidence type="ECO:0000256" key="1">
    <source>
        <dbReference type="ARBA" id="ARBA00004694"/>
    </source>
</evidence>
<dbReference type="GO" id="GO:0005829">
    <property type="term" value="C:cytosol"/>
    <property type="evidence" value="ECO:0007669"/>
    <property type="project" value="TreeGrafter"/>
</dbReference>
<dbReference type="InterPro" id="IPR001731">
    <property type="entry name" value="ALAD"/>
</dbReference>
<dbReference type="GO" id="GO:0008270">
    <property type="term" value="F:zinc ion binding"/>
    <property type="evidence" value="ECO:0007669"/>
    <property type="project" value="TreeGrafter"/>
</dbReference>
<proteinExistence type="inferred from homology"/>
<keyword evidence="7" id="KW-0456">Lyase</keyword>
<dbReference type="Pfam" id="PF00490">
    <property type="entry name" value="ALAD"/>
    <property type="match status" value="1"/>
</dbReference>
<evidence type="ECO:0000256" key="2">
    <source>
        <dbReference type="ARBA" id="ARBA00008055"/>
    </source>
</evidence>
<reference evidence="12 13" key="1">
    <citation type="journal article" date="2020" name="Microb. Ecol.">
        <title>Ecogenomics of the Marine Benthic Filamentous Cyanobacterium Adonisia.</title>
        <authorList>
            <person name="Walter J.M."/>
            <person name="Coutinho F.H."/>
            <person name="Leomil L."/>
            <person name="Hargreaves P.I."/>
            <person name="Campeao M.E."/>
            <person name="Vieira V.V."/>
            <person name="Silva B.S."/>
            <person name="Fistarol G.O."/>
            <person name="Salomon P.S."/>
            <person name="Sawabe T."/>
            <person name="Mino S."/>
            <person name="Hosokawa M."/>
            <person name="Miyashita H."/>
            <person name="Maruyama F."/>
            <person name="van Verk M.C."/>
            <person name="Dutilh B.E."/>
            <person name="Thompson C.C."/>
            <person name="Thompson F.L."/>
        </authorList>
    </citation>
    <scope>NUCLEOTIDE SEQUENCE [LARGE SCALE GENOMIC DNA]</scope>
    <source>
        <strain evidence="12 13">CCMR0082</strain>
    </source>
</reference>
<dbReference type="InterPro" id="IPR013785">
    <property type="entry name" value="Aldolase_TIM"/>
</dbReference>
<evidence type="ECO:0000256" key="5">
    <source>
        <dbReference type="ARBA" id="ARBA00020771"/>
    </source>
</evidence>